<keyword evidence="3" id="KW-1185">Reference proteome</keyword>
<evidence type="ECO:0000259" key="1">
    <source>
        <dbReference type="Pfam" id="PF13843"/>
    </source>
</evidence>
<feature type="domain" description="PiggyBac transposable element-derived protein" evidence="1">
    <location>
        <begin position="5"/>
        <end position="58"/>
    </location>
</feature>
<dbReference type="EMBL" id="BMAW01109863">
    <property type="protein sequence ID" value="GFT40515.1"/>
    <property type="molecule type" value="Genomic_DNA"/>
</dbReference>
<reference evidence="2" key="1">
    <citation type="submission" date="2020-08" db="EMBL/GenBank/DDBJ databases">
        <title>Multicomponent nature underlies the extraordinary mechanical properties of spider dragline silk.</title>
        <authorList>
            <person name="Kono N."/>
            <person name="Nakamura H."/>
            <person name="Mori M."/>
            <person name="Yoshida Y."/>
            <person name="Ohtoshi R."/>
            <person name="Malay A.D."/>
            <person name="Moran D.A.P."/>
            <person name="Tomita M."/>
            <person name="Numata K."/>
            <person name="Arakawa K."/>
        </authorList>
    </citation>
    <scope>NUCLEOTIDE SEQUENCE</scope>
</reference>
<name>A0A8X6NYR7_NEPPI</name>
<dbReference type="AlphaFoldDB" id="A0A8X6NYR7"/>
<dbReference type="Pfam" id="PF13843">
    <property type="entry name" value="DDE_Tnp_1_7"/>
    <property type="match status" value="1"/>
</dbReference>
<accession>A0A8X6NYR7</accession>
<evidence type="ECO:0000313" key="3">
    <source>
        <dbReference type="Proteomes" id="UP000887013"/>
    </source>
</evidence>
<proteinExistence type="predicted"/>
<gene>
    <name evidence="2" type="ORF">NPIL_238491</name>
</gene>
<protein>
    <recommendedName>
        <fullName evidence="1">PiggyBac transposable element-derived protein domain-containing protein</fullName>
    </recommendedName>
</protein>
<dbReference type="InterPro" id="IPR029526">
    <property type="entry name" value="PGBD"/>
</dbReference>
<organism evidence="2 3">
    <name type="scientific">Nephila pilipes</name>
    <name type="common">Giant wood spider</name>
    <name type="synonym">Nephila maculata</name>
    <dbReference type="NCBI Taxonomy" id="299642"/>
    <lineage>
        <taxon>Eukaryota</taxon>
        <taxon>Metazoa</taxon>
        <taxon>Ecdysozoa</taxon>
        <taxon>Arthropoda</taxon>
        <taxon>Chelicerata</taxon>
        <taxon>Arachnida</taxon>
        <taxon>Araneae</taxon>
        <taxon>Araneomorphae</taxon>
        <taxon>Entelegynae</taxon>
        <taxon>Araneoidea</taxon>
        <taxon>Nephilidae</taxon>
        <taxon>Nephila</taxon>
    </lineage>
</organism>
<comment type="caution">
    <text evidence="2">The sequence shown here is derived from an EMBL/GenBank/DDBJ whole genome shotgun (WGS) entry which is preliminary data.</text>
</comment>
<dbReference type="OrthoDB" id="6437305at2759"/>
<evidence type="ECO:0000313" key="2">
    <source>
        <dbReference type="EMBL" id="GFT40515.1"/>
    </source>
</evidence>
<dbReference type="Proteomes" id="UP000887013">
    <property type="component" value="Unassembled WGS sequence"/>
</dbReference>
<sequence>MPLVEDVLTQLLSKTAYSSRHEIYFDNFSTSYNLLKIVAVSKFRTTGTVQSNRIRQCPLLDLPMRPEEQWITVVMELYLFAA</sequence>